<dbReference type="InterPro" id="IPR001865">
    <property type="entry name" value="Ribosomal_uS2"/>
</dbReference>
<reference evidence="3" key="1">
    <citation type="journal article" date="2016" name="BMC Genomics">
        <title>Mitochondrial genome sequences from wild and cultivated barley (Hordeum vulgare).</title>
        <authorList>
            <person name="Hisano H."/>
            <person name="Tsujimura M."/>
            <person name="Yoshida H."/>
            <person name="Terachi T."/>
            <person name="Sato K."/>
        </authorList>
    </citation>
    <scope>NUCLEOTIDE SEQUENCE</scope>
    <source>
        <strain evidence="3">H602</strain>
        <tissue evidence="3">Etiolated seedling</tissue>
    </source>
</reference>
<dbReference type="Gene3D" id="3.40.50.10490">
    <property type="entry name" value="Glucose-6-phosphate isomerase like protein, domain 1"/>
    <property type="match status" value="1"/>
</dbReference>
<dbReference type="GO" id="GO:0006412">
    <property type="term" value="P:translation"/>
    <property type="evidence" value="ECO:0007669"/>
    <property type="project" value="InterPro"/>
</dbReference>
<dbReference type="EMBL" id="MN127978">
    <property type="protein sequence ID" value="QGK86325.1"/>
    <property type="molecule type" value="Genomic_DNA"/>
</dbReference>
<dbReference type="SUPFAM" id="SSF52313">
    <property type="entry name" value="Ribosomal protein S2"/>
    <property type="match status" value="1"/>
</dbReference>
<keyword evidence="3" id="KW-0496">Mitochondrion</keyword>
<dbReference type="EMBL" id="MN127974">
    <property type="protein sequence ID" value="QGK86173.1"/>
    <property type="molecule type" value="Genomic_DNA"/>
</dbReference>
<geneLocation type="mitochondrion" evidence="3"/>
<name>A0A1C9ZW18_HORVS</name>
<dbReference type="CDD" id="cd01425">
    <property type="entry name" value="RPS2"/>
    <property type="match status" value="1"/>
</dbReference>
<dbReference type="InterPro" id="IPR005706">
    <property type="entry name" value="Ribosomal_uS2_bac/mit/plastid"/>
</dbReference>
<sequence length="562" mass="63446">MTMLSIVCTKLLCTNAHLGRRVADHHFKVYIRGSRNGIAILDSDKTLICLRNALHFIGSPIRQKGRSFFLKTNHLFIYEITEEMASYLRSYLRNVNSHCFDDSQWKIGAFLTNSFANKKKFRSRKKKINFGLNQQPDCVVILNADRKSSVILEADRSQIPIPSLVDSTIPWESYKRITYPIPANDPIQFVYLFRHSIMKTVILKQNAISRETPPSLSRVTFKTVSTGMHSTSSPRGRKVSLVRLNPMRTVSSAVFELLAAAQPFFTNTTESLPQPQGGAAQIVQETPAPQGFTELQPIQGPAIPLSLQLDFQSQAHFLDCMTRHAIGENNMFYKIPGRLHNPILENYGGAGPSTSTPPILENYGGAGPSTSNPPMDLSPTMDMDVSPTIHVPLSKEQIYFNLVHLDATRKTSGLSQEKLMTLVEIIYIKKSSILAELMDKSGPQNCHILWNTDGAGNAIRKGNGEEYDVKTLREILKSLRSNEELRKSHYLGGIWKRRISDLPKAKLKLLRVEDIPGGDIRDSLTQRIGPDWDKLDSMNQKNLWTEWKDFENPTNLRNPEDW</sequence>
<gene>
    <name evidence="3" type="primary">rps2_2</name>
    <name evidence="4" type="synonym">rps2</name>
    <name evidence="2" type="synonym">rps2_1</name>
</gene>
<dbReference type="AlphaFoldDB" id="A0A1C9ZW18"/>
<dbReference type="PRINTS" id="PR00395">
    <property type="entry name" value="RIBOSOMALS2"/>
</dbReference>
<dbReference type="EMBL" id="MN127981">
    <property type="protein sequence ID" value="QGK86427.1"/>
    <property type="molecule type" value="Genomic_DNA"/>
</dbReference>
<comment type="similarity">
    <text evidence="1">Belongs to the universal ribosomal protein uS2 family.</text>
</comment>
<evidence type="ECO:0000256" key="1">
    <source>
        <dbReference type="ARBA" id="ARBA00006242"/>
    </source>
</evidence>
<protein>
    <submittedName>
        <fullName evidence="4">Ribosomal protein S2</fullName>
    </submittedName>
    <submittedName>
        <fullName evidence="3">Ribosomal protein small subunit 2</fullName>
    </submittedName>
</protein>
<proteinExistence type="inferred from homology"/>
<dbReference type="EMBL" id="MN127971">
    <property type="protein sequence ID" value="QGK86059.1"/>
    <property type="molecule type" value="Genomic_DNA"/>
</dbReference>
<dbReference type="GO" id="GO:0003735">
    <property type="term" value="F:structural constituent of ribosome"/>
    <property type="evidence" value="ECO:0007669"/>
    <property type="project" value="InterPro"/>
</dbReference>
<evidence type="ECO:0000313" key="3">
    <source>
        <dbReference type="EMBL" id="BAV58114.1"/>
    </source>
</evidence>
<accession>A0A1C9ZW18</accession>
<dbReference type="EMBL" id="MN127981">
    <property type="protein sequence ID" value="QGK86439.1"/>
    <property type="molecule type" value="Genomic_DNA"/>
</dbReference>
<dbReference type="EMBL" id="AP017300">
    <property type="protein sequence ID" value="BAV58114.1"/>
    <property type="molecule type" value="Genomic_DNA"/>
</dbReference>
<dbReference type="EMBL" id="MN127972">
    <property type="protein sequence ID" value="QGK86085.1"/>
    <property type="molecule type" value="Genomic_DNA"/>
</dbReference>
<organism evidence="3">
    <name type="scientific">Hordeum vulgare subsp. spontaneum</name>
    <name type="common">Wild barley</name>
    <name type="synonym">Hordeum spontaneum</name>
    <dbReference type="NCBI Taxonomy" id="77009"/>
    <lineage>
        <taxon>Eukaryota</taxon>
        <taxon>Viridiplantae</taxon>
        <taxon>Streptophyta</taxon>
        <taxon>Embryophyta</taxon>
        <taxon>Tracheophyta</taxon>
        <taxon>Spermatophyta</taxon>
        <taxon>Magnoliopsida</taxon>
        <taxon>Liliopsida</taxon>
        <taxon>Poales</taxon>
        <taxon>Poaceae</taxon>
        <taxon>BOP clade</taxon>
        <taxon>Pooideae</taxon>
        <taxon>Triticodae</taxon>
        <taxon>Triticeae</taxon>
        <taxon>Hordeinae</taxon>
        <taxon>Hordeum</taxon>
    </lineage>
</organism>
<dbReference type="EMBL" id="MN127973">
    <property type="protein sequence ID" value="QGK86135.1"/>
    <property type="molecule type" value="Genomic_DNA"/>
</dbReference>
<dbReference type="EMBL" id="MN127970">
    <property type="protein sequence ID" value="QGK86009.1"/>
    <property type="molecule type" value="Genomic_DNA"/>
</dbReference>
<dbReference type="EMBL" id="MN127980">
    <property type="protein sequence ID" value="QGK86401.1"/>
    <property type="molecule type" value="Genomic_DNA"/>
</dbReference>
<keyword evidence="3" id="KW-0689">Ribosomal protein</keyword>
<keyword evidence="3" id="KW-0687">Ribonucleoprotein</keyword>
<dbReference type="InterPro" id="IPR023591">
    <property type="entry name" value="Ribosomal_uS2_flav_dom_sf"/>
</dbReference>
<dbReference type="EMBL" id="MN127977">
    <property type="protein sequence ID" value="QGK86275.1"/>
    <property type="molecule type" value="Genomic_DNA"/>
</dbReference>
<dbReference type="EMBL" id="MN127980">
    <property type="protein sequence ID" value="QGK86389.1"/>
    <property type="molecule type" value="Genomic_DNA"/>
</dbReference>
<dbReference type="EMBL" id="MN127971">
    <property type="protein sequence ID" value="QGK86047.1"/>
    <property type="molecule type" value="Genomic_DNA"/>
</dbReference>
<dbReference type="EMBL" id="AP017300">
    <property type="protein sequence ID" value="BAV58102.1"/>
    <property type="molecule type" value="Genomic_DNA"/>
</dbReference>
<dbReference type="EMBL" id="MN127982">
    <property type="protein sequence ID" value="QGK86477.1"/>
    <property type="molecule type" value="Genomic_DNA"/>
</dbReference>
<dbReference type="EMBL" id="MN127977">
    <property type="protein sequence ID" value="QGK86287.1"/>
    <property type="molecule type" value="Genomic_DNA"/>
</dbReference>
<dbReference type="Pfam" id="PF00318">
    <property type="entry name" value="Ribosomal_S2"/>
    <property type="match status" value="1"/>
</dbReference>
<evidence type="ECO:0000313" key="2">
    <source>
        <dbReference type="EMBL" id="BAV58102.1"/>
    </source>
</evidence>
<dbReference type="EMBL" id="MN127982">
    <property type="protein sequence ID" value="QGK86465.1"/>
    <property type="molecule type" value="Genomic_DNA"/>
</dbReference>
<reference evidence="4" key="2">
    <citation type="submission" date="2019-06" db="EMBL/GenBank/DDBJ databases">
        <title>Organelle genomes phylogeny of wild and cultivated barley forms.</title>
        <authorList>
            <person name="Makarevich A."/>
            <person name="Pankratov V."/>
            <person name="Siniauskaya M."/>
            <person name="Liaudanski A."/>
        </authorList>
    </citation>
    <scope>NUCLEOTIDE SEQUENCE</scope>
</reference>
<dbReference type="EMBL" id="MN127970">
    <property type="protein sequence ID" value="QGK86021.1"/>
    <property type="molecule type" value="Genomic_DNA"/>
</dbReference>
<dbReference type="EMBL" id="MN127973">
    <property type="protein sequence ID" value="QGK86123.1"/>
    <property type="molecule type" value="Genomic_DNA"/>
</dbReference>
<dbReference type="EMBL" id="MN127972">
    <property type="protein sequence ID" value="QGK86097.1"/>
    <property type="molecule type" value="Genomic_DNA"/>
</dbReference>
<dbReference type="EMBL" id="MN127978">
    <property type="protein sequence ID" value="QGK86313.1"/>
    <property type="molecule type" value="Genomic_DNA"/>
</dbReference>
<dbReference type="PANTHER" id="PTHR12534:SF1">
    <property type="entry name" value="SMALL RIBOSOMAL SUBUNIT PROTEIN US2M"/>
    <property type="match status" value="1"/>
</dbReference>
<evidence type="ECO:0000313" key="4">
    <source>
        <dbReference type="EMBL" id="QGK86009.1"/>
    </source>
</evidence>
<dbReference type="EMBL" id="MN127974">
    <property type="protein sequence ID" value="QGK86161.1"/>
    <property type="molecule type" value="Genomic_DNA"/>
</dbReference>
<dbReference type="PANTHER" id="PTHR12534">
    <property type="entry name" value="30S RIBOSOMAL PROTEIN S2 PROKARYOTIC AND ORGANELLAR"/>
    <property type="match status" value="1"/>
</dbReference>
<dbReference type="GO" id="GO:0005763">
    <property type="term" value="C:mitochondrial small ribosomal subunit"/>
    <property type="evidence" value="ECO:0007669"/>
    <property type="project" value="TreeGrafter"/>
</dbReference>